<dbReference type="AlphaFoldDB" id="A0AAJ0C9X3"/>
<evidence type="ECO:0000259" key="1">
    <source>
        <dbReference type="Pfam" id="PF20183"/>
    </source>
</evidence>
<organism evidence="2 3">
    <name type="scientific">Phialemonium atrogriseum</name>
    <dbReference type="NCBI Taxonomy" id="1093897"/>
    <lineage>
        <taxon>Eukaryota</taxon>
        <taxon>Fungi</taxon>
        <taxon>Dikarya</taxon>
        <taxon>Ascomycota</taxon>
        <taxon>Pezizomycotina</taxon>
        <taxon>Sordariomycetes</taxon>
        <taxon>Sordariomycetidae</taxon>
        <taxon>Cephalothecales</taxon>
        <taxon>Cephalothecaceae</taxon>
        <taxon>Phialemonium</taxon>
    </lineage>
</organism>
<reference evidence="2" key="1">
    <citation type="submission" date="2023-06" db="EMBL/GenBank/DDBJ databases">
        <title>Genome-scale phylogeny and comparative genomics of the fungal order Sordariales.</title>
        <authorList>
            <consortium name="Lawrence Berkeley National Laboratory"/>
            <person name="Hensen N."/>
            <person name="Bonometti L."/>
            <person name="Westerberg I."/>
            <person name="Brannstrom I.O."/>
            <person name="Guillou S."/>
            <person name="Cros-Aarteil S."/>
            <person name="Calhoun S."/>
            <person name="Haridas S."/>
            <person name="Kuo A."/>
            <person name="Mondo S."/>
            <person name="Pangilinan J."/>
            <person name="Riley R."/>
            <person name="Labutti K."/>
            <person name="Andreopoulos B."/>
            <person name="Lipzen A."/>
            <person name="Chen C."/>
            <person name="Yanf M."/>
            <person name="Daum C."/>
            <person name="Ng V."/>
            <person name="Clum A."/>
            <person name="Steindorff A."/>
            <person name="Ohm R."/>
            <person name="Martin F."/>
            <person name="Silar P."/>
            <person name="Natvig D."/>
            <person name="Lalanne C."/>
            <person name="Gautier V."/>
            <person name="Ament-Velasquez S.L."/>
            <person name="Kruys A."/>
            <person name="Hutchinson M.I."/>
            <person name="Powell A.J."/>
            <person name="Barry K."/>
            <person name="Miller A.N."/>
            <person name="Grigoriev I.V."/>
            <person name="Debuchy R."/>
            <person name="Gladieux P."/>
            <person name="Thoren M.H."/>
            <person name="Johannesson H."/>
        </authorList>
    </citation>
    <scope>NUCLEOTIDE SEQUENCE</scope>
    <source>
        <strain evidence="2">8032-3</strain>
    </source>
</reference>
<name>A0AAJ0C9X3_9PEZI</name>
<proteinExistence type="predicted"/>
<dbReference type="Proteomes" id="UP001244011">
    <property type="component" value="Unassembled WGS sequence"/>
</dbReference>
<keyword evidence="3" id="KW-1185">Reference proteome</keyword>
<evidence type="ECO:0000313" key="2">
    <source>
        <dbReference type="EMBL" id="KAK1772839.1"/>
    </source>
</evidence>
<dbReference type="RefSeq" id="XP_060289052.1">
    <property type="nucleotide sequence ID" value="XM_060423497.1"/>
</dbReference>
<dbReference type="GeneID" id="85306684"/>
<dbReference type="InterPro" id="IPR046676">
    <property type="entry name" value="DUF6546"/>
</dbReference>
<protein>
    <recommendedName>
        <fullName evidence="1">DUF6546 domain-containing protein</fullName>
    </recommendedName>
</protein>
<gene>
    <name evidence="2" type="ORF">QBC33DRAFT_31227</name>
</gene>
<sequence>MASTLLWPSLPMEIRLMILELLPQEHRALASYASVCNEWAEFIEKKNFGRLKLGASSLNNLEHMVSRQRSLVRHIWLNIELRPYTCRSCQWMESESWMSSNNTIISRAISKLFTILSTWNPAGDGLALELSAQSPSDTEHYFKNFYFGTDDEDKDILFDPKNHLQEFIHDPKHGWVDGQQVAAPCHVSLRRLYEEVRLTSREELPVLHVVTKLVLRRQFRRRLNIRALRLLLDKLPRLECIVYEPWQVWGRMQQRYYDKEYKTMIDAHLPKGLKRLSIFEDYNDDFITVLQGTIDQTDPIRIAEPTVGAAFAYRSLDLQQLSVSFMVDAWHFFQARQPLWTWGQLQSLVLTSRLLTQAEDRWKVSNLLEDAGAAALQMPKLHTMALWNGGKGQACAFIYRRDFGKTSIVWRGTWEMNLEPRVIRAWERVVSTLEYTTSYSLRVESQPLCPGIIGSHGDAIHQLDLPIGVVDPTSLWQIRREGLTGWGRSGP</sequence>
<comment type="caution">
    <text evidence="2">The sequence shown here is derived from an EMBL/GenBank/DDBJ whole genome shotgun (WGS) entry which is preliminary data.</text>
</comment>
<feature type="domain" description="DUF6546" evidence="1">
    <location>
        <begin position="269"/>
        <end position="471"/>
    </location>
</feature>
<dbReference type="Pfam" id="PF20183">
    <property type="entry name" value="DUF6546"/>
    <property type="match status" value="1"/>
</dbReference>
<evidence type="ECO:0000313" key="3">
    <source>
        <dbReference type="Proteomes" id="UP001244011"/>
    </source>
</evidence>
<dbReference type="EMBL" id="MU838997">
    <property type="protein sequence ID" value="KAK1772839.1"/>
    <property type="molecule type" value="Genomic_DNA"/>
</dbReference>
<accession>A0AAJ0C9X3</accession>